<dbReference type="InterPro" id="IPR000073">
    <property type="entry name" value="AB_hydrolase_1"/>
</dbReference>
<dbReference type="EC" id="3.4.11.5" evidence="8 10"/>
<feature type="active site" evidence="9">
    <location>
        <position position="265"/>
    </location>
</feature>
<evidence type="ECO:0000256" key="7">
    <source>
        <dbReference type="ARBA" id="ARBA00022801"/>
    </source>
</evidence>
<dbReference type="GO" id="GO:0005737">
    <property type="term" value="C:cytoplasm"/>
    <property type="evidence" value="ECO:0007669"/>
    <property type="project" value="UniProtKB-SubCell"/>
</dbReference>
<evidence type="ECO:0000313" key="12">
    <source>
        <dbReference type="EMBL" id="MBB5802507.1"/>
    </source>
</evidence>
<dbReference type="SUPFAM" id="SSF53474">
    <property type="entry name" value="alpha/beta-Hydrolases"/>
    <property type="match status" value="1"/>
</dbReference>
<dbReference type="PRINTS" id="PR00793">
    <property type="entry name" value="PROAMNOPTASE"/>
</dbReference>
<dbReference type="Pfam" id="PF00561">
    <property type="entry name" value="Abhydrolase_1"/>
    <property type="match status" value="1"/>
</dbReference>
<evidence type="ECO:0000256" key="9">
    <source>
        <dbReference type="PIRSR" id="PIRSR006431-1"/>
    </source>
</evidence>
<accession>A0A7W9HHM0</accession>
<evidence type="ECO:0000256" key="3">
    <source>
        <dbReference type="ARBA" id="ARBA00010088"/>
    </source>
</evidence>
<evidence type="ECO:0000256" key="10">
    <source>
        <dbReference type="RuleBase" id="RU003421"/>
    </source>
</evidence>
<proteinExistence type="inferred from homology"/>
<keyword evidence="7 8" id="KW-0378">Hydrolase</keyword>
<dbReference type="PANTHER" id="PTHR43722">
    <property type="entry name" value="PROLINE IMINOPEPTIDASE"/>
    <property type="match status" value="1"/>
</dbReference>
<evidence type="ECO:0000256" key="8">
    <source>
        <dbReference type="PIRNR" id="PIRNR006431"/>
    </source>
</evidence>
<feature type="domain" description="AB hydrolase-1" evidence="11">
    <location>
        <begin position="32"/>
        <end position="295"/>
    </location>
</feature>
<keyword evidence="4 8" id="KW-0031">Aminopeptidase</keyword>
<dbReference type="Proteomes" id="UP000552097">
    <property type="component" value="Unassembled WGS sequence"/>
</dbReference>
<protein>
    <recommendedName>
        <fullName evidence="8 10">Proline iminopeptidase</fullName>
        <shortName evidence="8">PIP</shortName>
        <ecNumber evidence="8 10">3.4.11.5</ecNumber>
    </recommendedName>
    <alternativeName>
        <fullName evidence="8">Prolyl aminopeptidase</fullName>
    </alternativeName>
</protein>
<dbReference type="PANTHER" id="PTHR43722:SF1">
    <property type="entry name" value="PROLINE IMINOPEPTIDASE"/>
    <property type="match status" value="1"/>
</dbReference>
<reference evidence="12 13" key="1">
    <citation type="submission" date="2020-08" db="EMBL/GenBank/DDBJ databases">
        <title>Sequencing the genomes of 1000 actinobacteria strains.</title>
        <authorList>
            <person name="Klenk H.-P."/>
        </authorList>
    </citation>
    <scope>NUCLEOTIDE SEQUENCE [LARGE SCALE GENOMIC DNA]</scope>
    <source>
        <strain evidence="12 13">DSM 45486</strain>
    </source>
</reference>
<evidence type="ECO:0000256" key="6">
    <source>
        <dbReference type="ARBA" id="ARBA00022670"/>
    </source>
</evidence>
<evidence type="ECO:0000256" key="5">
    <source>
        <dbReference type="ARBA" id="ARBA00022490"/>
    </source>
</evidence>
<dbReference type="InterPro" id="IPR002410">
    <property type="entry name" value="Peptidase_S33"/>
</dbReference>
<evidence type="ECO:0000256" key="2">
    <source>
        <dbReference type="ARBA" id="ARBA00004496"/>
    </source>
</evidence>
<comment type="similarity">
    <text evidence="3 8 10">Belongs to the peptidase S33 family.</text>
</comment>
<keyword evidence="13" id="KW-1185">Reference proteome</keyword>
<sequence length="315" mass="35073">MYPEIEPYEHGMLDVGDGNLVYWEVCGNPEGKPVVCLHGGPGTGCSPDVRRRFDPAAYRIVLFDQRGSGRSLPHASEYSTDLSVNTTAHLVADIERLREHLGVDRWMVFGASWGTTLGLHYAELFPHRVSEMVLVAVMTARRRELHWLYNGLGMLFPEQWARFRRGAGEGAADPVEAYDALLNSPDPVVRVKAATDWTDWEASILSVHPDHRAGPRMSDPVWQMAFARLTAHYFRHGAWLEDGRVLRDVERLHGIPAVLVHGRLDLQLPLGTVWELAQVWPDAELVVVRGASHAATDPGMGEAVLAATDGFAYRL</sequence>
<dbReference type="EMBL" id="JACHMO010000001">
    <property type="protein sequence ID" value="MBB5802507.1"/>
    <property type="molecule type" value="Genomic_DNA"/>
</dbReference>
<keyword evidence="6 8" id="KW-0645">Protease</keyword>
<evidence type="ECO:0000259" key="11">
    <source>
        <dbReference type="Pfam" id="PF00561"/>
    </source>
</evidence>
<dbReference type="Gene3D" id="3.40.50.1820">
    <property type="entry name" value="alpha/beta hydrolase"/>
    <property type="match status" value="1"/>
</dbReference>
<name>A0A7W9HHM0_9PSEU</name>
<feature type="active site" description="Nucleophile" evidence="9">
    <location>
        <position position="112"/>
    </location>
</feature>
<keyword evidence="5 8" id="KW-0963">Cytoplasm</keyword>
<dbReference type="InterPro" id="IPR029058">
    <property type="entry name" value="AB_hydrolase_fold"/>
</dbReference>
<dbReference type="RefSeq" id="WP_184919249.1">
    <property type="nucleotide sequence ID" value="NZ_JACHMO010000001.1"/>
</dbReference>
<dbReference type="PIRSF" id="PIRSF006431">
    <property type="entry name" value="Pept_S33"/>
    <property type="match status" value="1"/>
</dbReference>
<dbReference type="AlphaFoldDB" id="A0A7W9HHM0"/>
<dbReference type="NCBIfam" id="TIGR01249">
    <property type="entry name" value="pro_imino_pep_1"/>
    <property type="match status" value="1"/>
</dbReference>
<evidence type="ECO:0000256" key="1">
    <source>
        <dbReference type="ARBA" id="ARBA00001585"/>
    </source>
</evidence>
<dbReference type="GO" id="GO:0004177">
    <property type="term" value="F:aminopeptidase activity"/>
    <property type="evidence" value="ECO:0007669"/>
    <property type="project" value="UniProtKB-UniRule"/>
</dbReference>
<evidence type="ECO:0000313" key="13">
    <source>
        <dbReference type="Proteomes" id="UP000552097"/>
    </source>
</evidence>
<gene>
    <name evidence="12" type="ORF">F4560_002275</name>
</gene>
<comment type="catalytic activity">
    <reaction evidence="1 8 10">
        <text>Release of N-terminal proline from a peptide.</text>
        <dbReference type="EC" id="3.4.11.5"/>
    </reaction>
</comment>
<dbReference type="GO" id="GO:0006508">
    <property type="term" value="P:proteolysis"/>
    <property type="evidence" value="ECO:0007669"/>
    <property type="project" value="UniProtKB-KW"/>
</dbReference>
<evidence type="ECO:0000256" key="4">
    <source>
        <dbReference type="ARBA" id="ARBA00022438"/>
    </source>
</evidence>
<dbReference type="InterPro" id="IPR005944">
    <property type="entry name" value="Pro_iminopeptidase"/>
</dbReference>
<comment type="caution">
    <text evidence="12">The sequence shown here is derived from an EMBL/GenBank/DDBJ whole genome shotgun (WGS) entry which is preliminary data.</text>
</comment>
<organism evidence="12 13">
    <name type="scientific">Saccharothrix ecbatanensis</name>
    <dbReference type="NCBI Taxonomy" id="1105145"/>
    <lineage>
        <taxon>Bacteria</taxon>
        <taxon>Bacillati</taxon>
        <taxon>Actinomycetota</taxon>
        <taxon>Actinomycetes</taxon>
        <taxon>Pseudonocardiales</taxon>
        <taxon>Pseudonocardiaceae</taxon>
        <taxon>Saccharothrix</taxon>
    </lineage>
</organism>
<comment type="subcellular location">
    <subcellularLocation>
        <location evidence="2 8">Cytoplasm</location>
    </subcellularLocation>
</comment>
<feature type="active site" description="Proton donor" evidence="9">
    <location>
        <position position="293"/>
    </location>
</feature>